<feature type="transmembrane region" description="Helical" evidence="1">
    <location>
        <begin position="261"/>
        <end position="282"/>
    </location>
</feature>
<evidence type="ECO:0000313" key="3">
    <source>
        <dbReference type="EMBL" id="HEA87484.1"/>
    </source>
</evidence>
<dbReference type="GO" id="GO:0016740">
    <property type="term" value="F:transferase activity"/>
    <property type="evidence" value="ECO:0007669"/>
    <property type="project" value="UniProtKB-KW"/>
</dbReference>
<dbReference type="PANTHER" id="PTHR43179">
    <property type="entry name" value="RHAMNOSYLTRANSFERASE WBBL"/>
    <property type="match status" value="1"/>
</dbReference>
<proteinExistence type="predicted"/>
<dbReference type="Pfam" id="PF00535">
    <property type="entry name" value="Glycos_transf_2"/>
    <property type="match status" value="1"/>
</dbReference>
<keyword evidence="4" id="KW-0808">Transferase</keyword>
<dbReference type="EMBL" id="DSTU01000001">
    <property type="protein sequence ID" value="HFJ53213.1"/>
    <property type="molecule type" value="Genomic_DNA"/>
</dbReference>
<sequence>MKLSIVIVTFNSAADIEACLKSVRPSVPYEVIVIDNASLDRTRQLLEQAVTSGAHPQLCIIHNPANYGYARANNQGIALARGEYILLLNPDTVLFPDAVDRMVEYLDRHPEVAGVAPRLLNPDGTTQLSIRSFPTFSSVLWELTGLPRLFPDCSRLNRWRRRDFDYEKPQYAEQPMASCLLLRRSILVALGGFDERFPIYYNDVDLCYRIYQQGGRLAYLPEARVYHKLGASTSPLRIKMIYENHRSLFRFLRKHNRKPSFILKGVILLPLLELSALLRVLLFRLKKIVSR</sequence>
<evidence type="ECO:0000313" key="4">
    <source>
        <dbReference type="EMBL" id="HFJ53213.1"/>
    </source>
</evidence>
<dbReference type="EMBL" id="DSLG01000007">
    <property type="protein sequence ID" value="HEA87484.1"/>
    <property type="molecule type" value="Genomic_DNA"/>
</dbReference>
<dbReference type="AlphaFoldDB" id="A0A7C3EYE8"/>
<dbReference type="InterPro" id="IPR001173">
    <property type="entry name" value="Glyco_trans_2-like"/>
</dbReference>
<dbReference type="Gene3D" id="3.90.550.10">
    <property type="entry name" value="Spore Coat Polysaccharide Biosynthesis Protein SpsA, Chain A"/>
    <property type="match status" value="1"/>
</dbReference>
<evidence type="ECO:0000256" key="1">
    <source>
        <dbReference type="SAM" id="Phobius"/>
    </source>
</evidence>
<keyword evidence="1" id="KW-0472">Membrane</keyword>
<dbReference type="SUPFAM" id="SSF53448">
    <property type="entry name" value="Nucleotide-diphospho-sugar transferases"/>
    <property type="match status" value="1"/>
</dbReference>
<comment type="caution">
    <text evidence="4">The sequence shown here is derived from an EMBL/GenBank/DDBJ whole genome shotgun (WGS) entry which is preliminary data.</text>
</comment>
<dbReference type="CDD" id="cd04186">
    <property type="entry name" value="GT_2_like_c"/>
    <property type="match status" value="1"/>
</dbReference>
<name>A0A7C3EYE8_UNCW3</name>
<reference evidence="4" key="1">
    <citation type="journal article" date="2020" name="mSystems">
        <title>Genome- and Community-Level Interaction Insights into Carbon Utilization and Element Cycling Functions of Hydrothermarchaeota in Hydrothermal Sediment.</title>
        <authorList>
            <person name="Zhou Z."/>
            <person name="Liu Y."/>
            <person name="Xu W."/>
            <person name="Pan J."/>
            <person name="Luo Z.H."/>
            <person name="Li M."/>
        </authorList>
    </citation>
    <scope>NUCLEOTIDE SEQUENCE [LARGE SCALE GENOMIC DNA]</scope>
    <source>
        <strain evidence="3">SpSt-265</strain>
        <strain evidence="4">SpSt-465</strain>
    </source>
</reference>
<keyword evidence="1" id="KW-1133">Transmembrane helix</keyword>
<dbReference type="InterPro" id="IPR029044">
    <property type="entry name" value="Nucleotide-diphossugar_trans"/>
</dbReference>
<gene>
    <name evidence="3" type="ORF">ENP94_05675</name>
    <name evidence="4" type="ORF">ENS16_00780</name>
</gene>
<protein>
    <submittedName>
        <fullName evidence="4">Glycosyltransferase family 2 protein</fullName>
    </submittedName>
</protein>
<accession>A0A7C3EYE8</accession>
<keyword evidence="1" id="KW-0812">Transmembrane</keyword>
<evidence type="ECO:0000259" key="2">
    <source>
        <dbReference type="Pfam" id="PF00535"/>
    </source>
</evidence>
<feature type="domain" description="Glycosyltransferase 2-like" evidence="2">
    <location>
        <begin position="4"/>
        <end position="134"/>
    </location>
</feature>
<organism evidence="4">
    <name type="scientific">candidate division WOR-3 bacterium</name>
    <dbReference type="NCBI Taxonomy" id="2052148"/>
    <lineage>
        <taxon>Bacteria</taxon>
        <taxon>Bacteria division WOR-3</taxon>
    </lineage>
</organism>
<dbReference type="PANTHER" id="PTHR43179:SF7">
    <property type="entry name" value="RHAMNOSYLTRANSFERASE WBBL"/>
    <property type="match status" value="1"/>
</dbReference>